<proteinExistence type="predicted"/>
<dbReference type="InterPro" id="IPR017978">
    <property type="entry name" value="GPCR_3_C"/>
</dbReference>
<keyword evidence="3 5" id="KW-1133">Transmembrane helix</keyword>
<evidence type="ECO:0000256" key="1">
    <source>
        <dbReference type="ARBA" id="ARBA00004141"/>
    </source>
</evidence>
<feature type="transmembrane region" description="Helical" evidence="5">
    <location>
        <begin position="773"/>
        <end position="793"/>
    </location>
</feature>
<dbReference type="EMBL" id="CAJNOU010000308">
    <property type="protein sequence ID" value="CAF0953887.1"/>
    <property type="molecule type" value="Genomic_DNA"/>
</dbReference>
<dbReference type="GO" id="GO:0016020">
    <property type="term" value="C:membrane"/>
    <property type="evidence" value="ECO:0007669"/>
    <property type="project" value="UniProtKB-SubCell"/>
</dbReference>
<evidence type="ECO:0000256" key="5">
    <source>
        <dbReference type="SAM" id="Phobius"/>
    </source>
</evidence>
<reference evidence="7" key="1">
    <citation type="submission" date="2021-02" db="EMBL/GenBank/DDBJ databases">
        <authorList>
            <person name="Nowell W R."/>
        </authorList>
    </citation>
    <scope>NUCLEOTIDE SEQUENCE</scope>
</reference>
<protein>
    <recommendedName>
        <fullName evidence="6">G-protein coupled receptors family 3 profile domain-containing protein</fullName>
    </recommendedName>
</protein>
<accession>A0A814DDI5</accession>
<dbReference type="AlphaFoldDB" id="A0A814DDI5"/>
<evidence type="ECO:0000313" key="8">
    <source>
        <dbReference type="Proteomes" id="UP000663889"/>
    </source>
</evidence>
<dbReference type="Proteomes" id="UP000663889">
    <property type="component" value="Unassembled WGS sequence"/>
</dbReference>
<feature type="transmembrane region" description="Helical" evidence="5">
    <location>
        <begin position="689"/>
        <end position="708"/>
    </location>
</feature>
<organism evidence="7 8">
    <name type="scientific">Rotaria sordida</name>
    <dbReference type="NCBI Taxonomy" id="392033"/>
    <lineage>
        <taxon>Eukaryota</taxon>
        <taxon>Metazoa</taxon>
        <taxon>Spiralia</taxon>
        <taxon>Gnathifera</taxon>
        <taxon>Rotifera</taxon>
        <taxon>Eurotatoria</taxon>
        <taxon>Bdelloidea</taxon>
        <taxon>Philodinida</taxon>
        <taxon>Philodinidae</taxon>
        <taxon>Rotaria</taxon>
    </lineage>
</organism>
<feature type="transmembrane region" description="Helical" evidence="5">
    <location>
        <begin position="729"/>
        <end position="753"/>
    </location>
</feature>
<evidence type="ECO:0000256" key="4">
    <source>
        <dbReference type="ARBA" id="ARBA00023136"/>
    </source>
</evidence>
<feature type="domain" description="G-protein coupled receptors family 3 profile" evidence="6">
    <location>
        <begin position="716"/>
        <end position="796"/>
    </location>
</feature>
<evidence type="ECO:0000256" key="2">
    <source>
        <dbReference type="ARBA" id="ARBA00022692"/>
    </source>
</evidence>
<gene>
    <name evidence="7" type="ORF">SEV965_LOCUS8402</name>
</gene>
<keyword evidence="2 5" id="KW-0812">Transmembrane</keyword>
<comment type="subcellular location">
    <subcellularLocation>
        <location evidence="1">Membrane</location>
        <topology evidence="1">Multi-pass membrane protein</topology>
    </subcellularLocation>
</comment>
<dbReference type="GO" id="GO:0004930">
    <property type="term" value="F:G protein-coupled receptor activity"/>
    <property type="evidence" value="ECO:0007669"/>
    <property type="project" value="InterPro"/>
</dbReference>
<evidence type="ECO:0000256" key="3">
    <source>
        <dbReference type="ARBA" id="ARBA00022989"/>
    </source>
</evidence>
<keyword evidence="4 5" id="KW-0472">Membrane</keyword>
<sequence>MADEVKKKNTSTGMEDETNDDNLFNLKRLKDGYISIVDKMGYGKFKPYLQRLFHSVEIMFIHEATEFKKIDAKYQDMVRQCHIYEKTLSMLKERNSCELSPFSSTESSNTYAFDDLTKVTPYLAPDLLQSTLGAGVNVGGSTSMQFRLPSRCSSLSNRQYVSTPLGPTRTIKPTVPLAHFDDDSSFVLTTSLGFQQQQEKQFVDAYTQSETFVINEKKDFSCQINPLYKDEEIETIPFLIVHQSIQTDIISRETIACQINPNLNDCSIQTILNEQKDFSCQFIPISNNQTTETIITDYHTQIIQTDLISTNDYSCQITPEYIDQQIETIPILTQDIAVQSSLNNSTIYNDQYIQTDLIFHNDISTQYDLDIDTPNTAILPIVFSEELPISNEIEISIENYNIEFDKNFFIDQECQTINNNLNQLNEYTQTQHIYLKDCASQSSIITVKNQYIQTEPYFNLYSSSLYIVPTSSIHQSCFSSKIVILPKENQLSSSPIVIDQEIQCDLTSLETPIPITIEHKMNNMDRKSIIQQQLDEKEKQMNRIIVILCRYHYILSKEFQVKSSHLSTLKQLLCTDLSILIPFVLALAWSVDGLWLWGVANIKDYIVPPSSSMIENQYGNETKNITIYNSMNKTNINMTSLDSNLLSIKSEDPYDNNHYLMEQKKICYLQTNHNFNFTVRLVHLIQADFLLLFSLHLTALVLETVLHIRLCCCIITRKVTSSFTHERQICIYILYIFTTVTLTSIPFYCYRAIEIIFDTQLISINNEIMNSRIFSQILLFGTCFKPLLFFILFCPSSILFKLKCYSTCYSSENFQIMEQNKQILSPSNNQIRLSQRQPIISSRHHRYSLFMGSSCYPKFHSKLRTQSNQDLSTSHLRQDSVANSEHYYSWLQLTHSIIVNNNNNNNNNNNTNVASNMKFV</sequence>
<name>A0A814DDI5_9BILA</name>
<comment type="caution">
    <text evidence="7">The sequence shown here is derived from an EMBL/GenBank/DDBJ whole genome shotgun (WGS) entry which is preliminary data.</text>
</comment>
<evidence type="ECO:0000259" key="6">
    <source>
        <dbReference type="PROSITE" id="PS50259"/>
    </source>
</evidence>
<dbReference type="PROSITE" id="PS50259">
    <property type="entry name" value="G_PROTEIN_RECEP_F3_4"/>
    <property type="match status" value="1"/>
</dbReference>
<evidence type="ECO:0000313" key="7">
    <source>
        <dbReference type="EMBL" id="CAF0953887.1"/>
    </source>
</evidence>